<sequence>MDFGPFIFLISVLHHFPDDIKAFQYRIVCLINLSRFEDALSSILKFPKFSQVMCFEKAYCQYRLNQTNEALDTLNSADNEPLHLKELRAQVYYRLERFEECLEVYRDIIKSTHDCFDDERQTNLAAVIANICFYGGGVEMPSFPNETYELAYNVACHLIAKGHYLEAERKLKQAEKLCRDSFDEDTPPEEIEEEVAIIKVQQGYCMHKQGREKDAQALYNFVLKQKPNDAGLVAVASNNTAAINGKQYLFHSKKKLKAASTDTAQHKLTSQQRKVIAVNNCLLNTHTSQCDQALEFCDRLISYNPDALEEAMLIKAVVLMRDDKKKAIALLNDFIKQHPQHRLTMSLAMVELLLNEGELNDACKILENLGEDTFKPGIVSAVVTLRLGLGQASEASKILQQAVSWHRKNKTAGDLSALWRQAADLHLRGGQPEDAANSLEELFKINPKDSTTLAQLIIAYAQFNPSKAKSLSTKLPNMVDLTPNIDIETLEASNWLTGLKVIKRAVKGDPSPGTPIVEINKKKKQQRKKRRGKLPKNYDPTRDPDPERWLPKHERSTFRKKKDRRNRDIGKGTQGAATHVSDQFDITKMATSQKGNSQTSPVPDNLKHQQRKIQHKKKKKGVKW</sequence>
<evidence type="ECO:0000256" key="9">
    <source>
        <dbReference type="PIRNR" id="PIRNR038922"/>
    </source>
</evidence>
<evidence type="ECO:0000259" key="11">
    <source>
        <dbReference type="Pfam" id="PF08492"/>
    </source>
</evidence>
<dbReference type="AlphaFoldDB" id="A0ABD0XV17"/>
<keyword evidence="8 9" id="KW-0687">Ribonucleoprotein</keyword>
<reference evidence="12 13" key="1">
    <citation type="submission" date="2024-07" db="EMBL/GenBank/DDBJ databases">
        <title>Chromosome-level genome assembly of the water stick insect Ranatra chinensis (Heteroptera: Nepidae).</title>
        <authorList>
            <person name="Liu X."/>
        </authorList>
    </citation>
    <scope>NUCLEOTIDE SEQUENCE [LARGE SCALE GENOMIC DNA]</scope>
    <source>
        <strain evidence="12">Cailab_2021Rc</strain>
        <tissue evidence="12">Muscle</tissue>
    </source>
</reference>
<dbReference type="GO" id="GO:0006614">
    <property type="term" value="P:SRP-dependent cotranslational protein targeting to membrane"/>
    <property type="evidence" value="ECO:0007669"/>
    <property type="project" value="UniProtKB-UniRule"/>
</dbReference>
<organism evidence="12 13">
    <name type="scientific">Ranatra chinensis</name>
    <dbReference type="NCBI Taxonomy" id="642074"/>
    <lineage>
        <taxon>Eukaryota</taxon>
        <taxon>Metazoa</taxon>
        <taxon>Ecdysozoa</taxon>
        <taxon>Arthropoda</taxon>
        <taxon>Hexapoda</taxon>
        <taxon>Insecta</taxon>
        <taxon>Pterygota</taxon>
        <taxon>Neoptera</taxon>
        <taxon>Paraneoptera</taxon>
        <taxon>Hemiptera</taxon>
        <taxon>Heteroptera</taxon>
        <taxon>Panheteroptera</taxon>
        <taxon>Nepomorpha</taxon>
        <taxon>Nepidae</taxon>
        <taxon>Ranatrinae</taxon>
        <taxon>Ranatra</taxon>
    </lineage>
</organism>
<evidence type="ECO:0000256" key="7">
    <source>
        <dbReference type="ARBA" id="ARBA00023135"/>
    </source>
</evidence>
<evidence type="ECO:0000256" key="5">
    <source>
        <dbReference type="ARBA" id="ARBA00022490"/>
    </source>
</evidence>
<feature type="region of interest" description="Disordered" evidence="10">
    <location>
        <begin position="506"/>
        <end position="624"/>
    </location>
</feature>
<dbReference type="Pfam" id="PF08492">
    <property type="entry name" value="SRP72"/>
    <property type="match status" value="1"/>
</dbReference>
<evidence type="ECO:0000256" key="4">
    <source>
        <dbReference type="ARBA" id="ARBA00018350"/>
    </source>
</evidence>
<dbReference type="GO" id="GO:0005786">
    <property type="term" value="C:signal recognition particle, endoplasmic reticulum targeting"/>
    <property type="evidence" value="ECO:0007669"/>
    <property type="project" value="UniProtKB-UniRule"/>
</dbReference>
<dbReference type="PIRSF" id="PIRSF038922">
    <property type="entry name" value="SRP72"/>
    <property type="match status" value="1"/>
</dbReference>
<comment type="similarity">
    <text evidence="3 9">Belongs to the SRP72 family.</text>
</comment>
<dbReference type="GO" id="GO:0005783">
    <property type="term" value="C:endoplasmic reticulum"/>
    <property type="evidence" value="ECO:0007669"/>
    <property type="project" value="UniProtKB-SubCell"/>
</dbReference>
<feature type="compositionally biased region" description="Polar residues" evidence="10">
    <location>
        <begin position="589"/>
        <end position="602"/>
    </location>
</feature>
<gene>
    <name evidence="12" type="ORF">AAG570_008172</name>
</gene>
<evidence type="ECO:0000313" key="12">
    <source>
        <dbReference type="EMBL" id="KAL1110095.1"/>
    </source>
</evidence>
<evidence type="ECO:0000256" key="10">
    <source>
        <dbReference type="SAM" id="MobiDB-lite"/>
    </source>
</evidence>
<evidence type="ECO:0000256" key="1">
    <source>
        <dbReference type="ARBA" id="ARBA00004240"/>
    </source>
</evidence>
<dbReference type="PANTHER" id="PTHR14094:SF9">
    <property type="entry name" value="SIGNAL RECOGNITION PARTICLE SUBUNIT SRP72"/>
    <property type="match status" value="1"/>
</dbReference>
<keyword evidence="5 9" id="KW-0963">Cytoplasm</keyword>
<keyword evidence="13" id="KW-1185">Reference proteome</keyword>
<evidence type="ECO:0000256" key="2">
    <source>
        <dbReference type="ARBA" id="ARBA00004496"/>
    </source>
</evidence>
<proteinExistence type="inferred from homology"/>
<evidence type="ECO:0000256" key="3">
    <source>
        <dbReference type="ARBA" id="ARBA00007676"/>
    </source>
</evidence>
<keyword evidence="6" id="KW-0256">Endoplasmic reticulum</keyword>
<dbReference type="InterPro" id="IPR019734">
    <property type="entry name" value="TPR_rpt"/>
</dbReference>
<dbReference type="SMART" id="SM00028">
    <property type="entry name" value="TPR"/>
    <property type="match status" value="4"/>
</dbReference>
<feature type="compositionally biased region" description="Basic residues" evidence="10">
    <location>
        <begin position="608"/>
        <end position="624"/>
    </location>
</feature>
<protein>
    <recommendedName>
        <fullName evidence="4 9">Signal recognition particle subunit SRP72</fullName>
    </recommendedName>
</protein>
<dbReference type="EMBL" id="JBFDAA010000023">
    <property type="protein sequence ID" value="KAL1110095.1"/>
    <property type="molecule type" value="Genomic_DNA"/>
</dbReference>
<comment type="function">
    <text evidence="9">Component of the signal recognition particle (SRP) complex, a ribonucleoprotein complex that mediates the cotranslational targeting of secretory and membrane proteins to the endoplasmic reticulum (ER).</text>
</comment>
<dbReference type="PANTHER" id="PTHR14094">
    <property type="entry name" value="SIGNAL RECOGNITION PARTICLE 72"/>
    <property type="match status" value="1"/>
</dbReference>
<feature type="compositionally biased region" description="Basic residues" evidence="10">
    <location>
        <begin position="521"/>
        <end position="534"/>
    </location>
</feature>
<comment type="caution">
    <text evidence="12">The sequence shown here is derived from an EMBL/GenBank/DDBJ whole genome shotgun (WGS) entry which is preliminary data.</text>
</comment>
<dbReference type="Proteomes" id="UP001558652">
    <property type="component" value="Unassembled WGS sequence"/>
</dbReference>
<evidence type="ECO:0000256" key="6">
    <source>
        <dbReference type="ARBA" id="ARBA00022824"/>
    </source>
</evidence>
<evidence type="ECO:0000313" key="13">
    <source>
        <dbReference type="Proteomes" id="UP001558652"/>
    </source>
</evidence>
<dbReference type="Gene3D" id="1.25.40.10">
    <property type="entry name" value="Tetratricopeptide repeat domain"/>
    <property type="match status" value="3"/>
</dbReference>
<comment type="subcellular location">
    <subcellularLocation>
        <location evidence="2 9">Cytoplasm</location>
    </subcellularLocation>
    <subcellularLocation>
        <location evidence="1">Endoplasmic reticulum</location>
    </subcellularLocation>
</comment>
<dbReference type="Pfam" id="PF13174">
    <property type="entry name" value="TPR_6"/>
    <property type="match status" value="1"/>
</dbReference>
<keyword evidence="7 9" id="KW-0733">Signal recognition particle</keyword>
<evidence type="ECO:0000256" key="8">
    <source>
        <dbReference type="ARBA" id="ARBA00023274"/>
    </source>
</evidence>
<dbReference type="InterPro" id="IPR013699">
    <property type="entry name" value="Signal_recog_part_SRP72_RNA-bd"/>
</dbReference>
<feature type="domain" description="Signal recognition particle SRP72 subunit RNA-binding" evidence="11">
    <location>
        <begin position="507"/>
        <end position="560"/>
    </location>
</feature>
<dbReference type="InterPro" id="IPR031545">
    <property type="entry name" value="SRP72_TPR-like"/>
</dbReference>
<feature type="compositionally biased region" description="Basic and acidic residues" evidence="10">
    <location>
        <begin position="539"/>
        <end position="557"/>
    </location>
</feature>
<dbReference type="Pfam" id="PF17004">
    <property type="entry name" value="SRP_TPR_like"/>
    <property type="match status" value="1"/>
</dbReference>
<accession>A0ABD0XV17</accession>
<dbReference type="InterPro" id="IPR011990">
    <property type="entry name" value="TPR-like_helical_dom_sf"/>
</dbReference>
<name>A0ABD0XV17_9HEMI</name>
<dbReference type="SUPFAM" id="SSF48452">
    <property type="entry name" value="TPR-like"/>
    <property type="match status" value="2"/>
</dbReference>
<dbReference type="InterPro" id="IPR026270">
    <property type="entry name" value="SRP72"/>
</dbReference>